<accession>A0A812BHB5</accession>
<feature type="transmembrane region" description="Helical" evidence="1">
    <location>
        <begin position="96"/>
        <end position="118"/>
    </location>
</feature>
<evidence type="ECO:0000313" key="3">
    <source>
        <dbReference type="Proteomes" id="UP000597762"/>
    </source>
</evidence>
<dbReference type="EMBL" id="CAHIKZ030000594">
    <property type="protein sequence ID" value="CAE1228323.1"/>
    <property type="molecule type" value="Genomic_DNA"/>
</dbReference>
<keyword evidence="1" id="KW-0472">Membrane</keyword>
<feature type="transmembrane region" description="Helical" evidence="1">
    <location>
        <begin position="130"/>
        <end position="147"/>
    </location>
</feature>
<dbReference type="AlphaFoldDB" id="A0A812BHB5"/>
<dbReference type="Proteomes" id="UP000597762">
    <property type="component" value="Unassembled WGS sequence"/>
</dbReference>
<keyword evidence="1" id="KW-0812">Transmembrane</keyword>
<evidence type="ECO:0000313" key="2">
    <source>
        <dbReference type="EMBL" id="CAE1228323.1"/>
    </source>
</evidence>
<name>A0A812BHB5_ACAPH</name>
<comment type="caution">
    <text evidence="2">The sequence shown here is derived from an EMBL/GenBank/DDBJ whole genome shotgun (WGS) entry which is preliminary data.</text>
</comment>
<reference evidence="2" key="1">
    <citation type="submission" date="2021-01" db="EMBL/GenBank/DDBJ databases">
        <authorList>
            <person name="Li R."/>
            <person name="Bekaert M."/>
        </authorList>
    </citation>
    <scope>NUCLEOTIDE SEQUENCE</scope>
    <source>
        <strain evidence="2">Farmed</strain>
    </source>
</reference>
<gene>
    <name evidence="2" type="ORF">SPHA_16749</name>
</gene>
<sequence>MFFYSDQVLYSFHLLRAAGYPIFFSHCRHSKPLYVPQEYPSNSGRHVTTVCSSYTNGDKRSLNPYNRIIYEIISKKGFKKEIEEAFSFSLSPSTTVSFFLSFFCARMITGVLFFSFFLSFPFRPLFKGLVTMKLKLLSFSYSFISVWHHSPSRYFFSLFPFSISIPLLRSSLAFFLSFSISCLLSLFHPDVATFRIRRSLFSKIQRFFCVPRACLRSSVRGSMKDFSFYFLHNQRNILRS</sequence>
<keyword evidence="1" id="KW-1133">Transmembrane helix</keyword>
<keyword evidence="3" id="KW-1185">Reference proteome</keyword>
<organism evidence="2 3">
    <name type="scientific">Acanthosepion pharaonis</name>
    <name type="common">Pharaoh cuttlefish</name>
    <name type="synonym">Sepia pharaonis</name>
    <dbReference type="NCBI Taxonomy" id="158019"/>
    <lineage>
        <taxon>Eukaryota</taxon>
        <taxon>Metazoa</taxon>
        <taxon>Spiralia</taxon>
        <taxon>Lophotrochozoa</taxon>
        <taxon>Mollusca</taxon>
        <taxon>Cephalopoda</taxon>
        <taxon>Coleoidea</taxon>
        <taxon>Decapodiformes</taxon>
        <taxon>Sepiida</taxon>
        <taxon>Sepiina</taxon>
        <taxon>Sepiidae</taxon>
        <taxon>Acanthosepion</taxon>
    </lineage>
</organism>
<protein>
    <submittedName>
        <fullName evidence="2">Uncharacterized protein</fullName>
    </submittedName>
</protein>
<feature type="transmembrane region" description="Helical" evidence="1">
    <location>
        <begin position="167"/>
        <end position="187"/>
    </location>
</feature>
<evidence type="ECO:0000256" key="1">
    <source>
        <dbReference type="SAM" id="Phobius"/>
    </source>
</evidence>
<proteinExistence type="predicted"/>